<organism evidence="1 2">
    <name type="scientific">Elysia marginata</name>
    <dbReference type="NCBI Taxonomy" id="1093978"/>
    <lineage>
        <taxon>Eukaryota</taxon>
        <taxon>Metazoa</taxon>
        <taxon>Spiralia</taxon>
        <taxon>Lophotrochozoa</taxon>
        <taxon>Mollusca</taxon>
        <taxon>Gastropoda</taxon>
        <taxon>Heterobranchia</taxon>
        <taxon>Euthyneura</taxon>
        <taxon>Panpulmonata</taxon>
        <taxon>Sacoglossa</taxon>
        <taxon>Placobranchoidea</taxon>
        <taxon>Plakobranchidae</taxon>
        <taxon>Elysia</taxon>
    </lineage>
</organism>
<reference evidence="1 2" key="1">
    <citation type="journal article" date="2021" name="Elife">
        <title>Chloroplast acquisition without the gene transfer in kleptoplastic sea slugs, Plakobranchus ocellatus.</title>
        <authorList>
            <person name="Maeda T."/>
            <person name="Takahashi S."/>
            <person name="Yoshida T."/>
            <person name="Shimamura S."/>
            <person name="Takaki Y."/>
            <person name="Nagai Y."/>
            <person name="Toyoda A."/>
            <person name="Suzuki Y."/>
            <person name="Arimoto A."/>
            <person name="Ishii H."/>
            <person name="Satoh N."/>
            <person name="Nishiyama T."/>
            <person name="Hasebe M."/>
            <person name="Maruyama T."/>
            <person name="Minagawa J."/>
            <person name="Obokata J."/>
            <person name="Shigenobu S."/>
        </authorList>
    </citation>
    <scope>NUCLEOTIDE SEQUENCE [LARGE SCALE GENOMIC DNA]</scope>
</reference>
<keyword evidence="2" id="KW-1185">Reference proteome</keyword>
<dbReference type="EMBL" id="BMAT01010409">
    <property type="protein sequence ID" value="GFS26313.1"/>
    <property type="molecule type" value="Genomic_DNA"/>
</dbReference>
<comment type="caution">
    <text evidence="1">The sequence shown here is derived from an EMBL/GenBank/DDBJ whole genome shotgun (WGS) entry which is preliminary data.</text>
</comment>
<evidence type="ECO:0000313" key="2">
    <source>
        <dbReference type="Proteomes" id="UP000762676"/>
    </source>
</evidence>
<sequence length="121" mass="13766">MRRRDPTADQHVANVFRSSVHNKRRLIKNLTSIGVSLKNTEIVEDNLTSDQIMRVVGHDEFSACEDCSGLGIRASVLLILDTGVPYYTRHLVPPKDSHTTRRNRAFSNTAPESQCHLDFYR</sequence>
<proteinExistence type="predicted"/>
<evidence type="ECO:0000313" key="1">
    <source>
        <dbReference type="EMBL" id="GFS26313.1"/>
    </source>
</evidence>
<accession>A0AAV4JU63</accession>
<gene>
    <name evidence="1" type="ORF">ElyMa_005209700</name>
</gene>
<protein>
    <submittedName>
        <fullName evidence="1">Uncharacterized protein</fullName>
    </submittedName>
</protein>
<dbReference type="Proteomes" id="UP000762676">
    <property type="component" value="Unassembled WGS sequence"/>
</dbReference>
<name>A0AAV4JU63_9GAST</name>
<dbReference type="AlphaFoldDB" id="A0AAV4JU63"/>